<keyword evidence="15" id="KW-1185">Reference proteome</keyword>
<evidence type="ECO:0000313" key="15">
    <source>
        <dbReference type="Proteomes" id="UP000260644"/>
    </source>
</evidence>
<feature type="transmembrane region" description="Helical" evidence="10">
    <location>
        <begin position="212"/>
        <end position="235"/>
    </location>
</feature>
<feature type="transmembrane region" description="Helical" evidence="10">
    <location>
        <begin position="171"/>
        <end position="192"/>
    </location>
</feature>
<dbReference type="CDD" id="cd02418">
    <property type="entry name" value="Peptidase_C39B"/>
    <property type="match status" value="1"/>
</dbReference>
<dbReference type="Pfam" id="PF03412">
    <property type="entry name" value="Peptidase_C39"/>
    <property type="match status" value="1"/>
</dbReference>
<dbReference type="Gene3D" id="3.40.50.300">
    <property type="entry name" value="P-loop containing nucleotide triphosphate hydrolases"/>
    <property type="match status" value="1"/>
</dbReference>
<reference evidence="14 15" key="1">
    <citation type="submission" date="2018-07" db="EMBL/GenBank/DDBJ databases">
        <title>Chitinophaga K2CV101002-2 sp. nov., isolated from a monsoon evergreen broad-leaved forest soil.</title>
        <authorList>
            <person name="Lv Y."/>
        </authorList>
    </citation>
    <scope>NUCLEOTIDE SEQUENCE [LARGE SCALE GENOMIC DNA]</scope>
    <source>
        <strain evidence="14 15">GDMCC 1.1288</strain>
    </source>
</reference>
<dbReference type="GO" id="GO:0015421">
    <property type="term" value="F:ABC-type oligopeptide transporter activity"/>
    <property type="evidence" value="ECO:0007669"/>
    <property type="project" value="TreeGrafter"/>
</dbReference>
<dbReference type="Gene3D" id="1.20.1560.10">
    <property type="entry name" value="ABC transporter type 1, transmembrane domain"/>
    <property type="match status" value="1"/>
</dbReference>
<dbReference type="Pfam" id="PF00664">
    <property type="entry name" value="ABC_membrane"/>
    <property type="match status" value="1"/>
</dbReference>
<dbReference type="OrthoDB" id="9760358at2"/>
<dbReference type="SUPFAM" id="SSF52540">
    <property type="entry name" value="P-loop containing nucleoside triphosphate hydrolases"/>
    <property type="match status" value="1"/>
</dbReference>
<keyword evidence="4 10" id="KW-0812">Transmembrane</keyword>
<accession>A0A3E1YI92</accession>
<dbReference type="PROSITE" id="PS50929">
    <property type="entry name" value="ABC_TM1F"/>
    <property type="match status" value="1"/>
</dbReference>
<dbReference type="InterPro" id="IPR036640">
    <property type="entry name" value="ABC1_TM_sf"/>
</dbReference>
<evidence type="ECO:0000256" key="4">
    <source>
        <dbReference type="ARBA" id="ARBA00022692"/>
    </source>
</evidence>
<dbReference type="FunFam" id="3.40.50.300:FF:000299">
    <property type="entry name" value="ABC transporter ATP-binding protein/permease"/>
    <property type="match status" value="1"/>
</dbReference>
<dbReference type="GO" id="GO:0006508">
    <property type="term" value="P:proteolysis"/>
    <property type="evidence" value="ECO:0007669"/>
    <property type="project" value="InterPro"/>
</dbReference>
<dbReference type="CDD" id="cd18571">
    <property type="entry name" value="ABC_6TM_peptidase_like"/>
    <property type="match status" value="1"/>
</dbReference>
<gene>
    <name evidence="14" type="ORF">DVR12_03605</name>
</gene>
<protein>
    <submittedName>
        <fullName evidence="14">Peptidase domain-containing ABC transporter</fullName>
    </submittedName>
</protein>
<sequence>MPKKFPFFRQLDQMDCGPTCLQMISTFYGRNYSLQSLREKSFITREGVSLLGISEAAESIGFRTLSATLPFENLKEEAPLPFIAHWKQNHFVVVYKLDRNYVHIADPNHGLVKLSHDEFKKNWISTKNKGEDTGVALFLEATPSFFEEEGEKNEKRGLLYFYSYLKPYKKFFLQLYVGMLISTILALVFPFLSQSIIDIGINNKNLSFINLILISQLLLYTATVVVDFIRGWIFLHMGTRISISIISDFLIKLLKLPFSFFDNKTIGDLLQRIGDHSRIQSFLASSALNILFSIIDFVIFGILLIFYSIKIFFIFLIGNTLYILWTAIFLKKRKALDYKHFNQAASNQSVLLQLLNGVQEIKLQNCEKKKRWEWERVQARQFKISVESLALGQYQQTGAFFIDRIKNILISYMAAKAVIDGNMTLGMMLSISYIVGQLNGPISQLIGLIYSFQDAKISLERLSEIHDKKDEIEADVELVTELPFNKTLILENVTFSYGGPHSPKVLENISLKIPEGKKTAIVGLSGSGKTTLLKLLLKVYEPTEGELRIGETNLKNIHHSFWRDKCGIVSQDGYLFSDTIANNIAISDDIVDKKKLLKAVKVANIKEFIDKLPLTFNTKIGQDGSGISQGQKQRLLIARAVYKNPDYVFLDEATNSLDAHNEREIVGNLEEFLSGKTVVIVAHRLSTVKNADQIVVMREGRIVECGTHNELIANEGEYYKLVKEQLNL</sequence>
<dbReference type="Gene3D" id="3.90.70.10">
    <property type="entry name" value="Cysteine proteinases"/>
    <property type="match status" value="1"/>
</dbReference>
<evidence type="ECO:0000256" key="2">
    <source>
        <dbReference type="ARBA" id="ARBA00022448"/>
    </source>
</evidence>
<dbReference type="InterPro" id="IPR039421">
    <property type="entry name" value="Type_1_exporter"/>
</dbReference>
<evidence type="ECO:0000256" key="8">
    <source>
        <dbReference type="ARBA" id="ARBA00022989"/>
    </source>
</evidence>
<keyword evidence="3" id="KW-1003">Cell membrane</keyword>
<evidence type="ECO:0000256" key="1">
    <source>
        <dbReference type="ARBA" id="ARBA00004651"/>
    </source>
</evidence>
<dbReference type="GO" id="GO:0005886">
    <property type="term" value="C:plasma membrane"/>
    <property type="evidence" value="ECO:0007669"/>
    <property type="project" value="UniProtKB-SubCell"/>
</dbReference>
<dbReference type="GO" id="GO:0016887">
    <property type="term" value="F:ATP hydrolysis activity"/>
    <property type="evidence" value="ECO:0007669"/>
    <property type="project" value="InterPro"/>
</dbReference>
<evidence type="ECO:0000256" key="5">
    <source>
        <dbReference type="ARBA" id="ARBA00022741"/>
    </source>
</evidence>
<feature type="transmembrane region" description="Helical" evidence="10">
    <location>
        <begin position="282"/>
        <end position="305"/>
    </location>
</feature>
<dbReference type="InterPro" id="IPR003439">
    <property type="entry name" value="ABC_transporter-like_ATP-bd"/>
</dbReference>
<dbReference type="PANTHER" id="PTHR43394:SF1">
    <property type="entry name" value="ATP-BINDING CASSETTE SUB-FAMILY B MEMBER 10, MITOCHONDRIAL"/>
    <property type="match status" value="1"/>
</dbReference>
<keyword evidence="9 10" id="KW-0472">Membrane</keyword>
<proteinExistence type="predicted"/>
<feature type="domain" description="Peptidase C39" evidence="13">
    <location>
        <begin position="10"/>
        <end position="130"/>
    </location>
</feature>
<dbReference type="PROSITE" id="PS50893">
    <property type="entry name" value="ABC_TRANSPORTER_2"/>
    <property type="match status" value="1"/>
</dbReference>
<feature type="domain" description="ABC transmembrane type-1" evidence="12">
    <location>
        <begin position="177"/>
        <end position="454"/>
    </location>
</feature>
<evidence type="ECO:0000259" key="11">
    <source>
        <dbReference type="PROSITE" id="PS50893"/>
    </source>
</evidence>
<feature type="domain" description="ABC transporter" evidence="11">
    <location>
        <begin position="488"/>
        <end position="724"/>
    </location>
</feature>
<dbReference type="SMART" id="SM00382">
    <property type="entry name" value="AAA"/>
    <property type="match status" value="1"/>
</dbReference>
<evidence type="ECO:0000256" key="10">
    <source>
        <dbReference type="SAM" id="Phobius"/>
    </source>
</evidence>
<comment type="subcellular location">
    <subcellularLocation>
        <location evidence="1">Cell membrane</location>
        <topology evidence="1">Multi-pass membrane protein</topology>
    </subcellularLocation>
</comment>
<dbReference type="Proteomes" id="UP000260644">
    <property type="component" value="Unassembled WGS sequence"/>
</dbReference>
<dbReference type="PANTHER" id="PTHR43394">
    <property type="entry name" value="ATP-DEPENDENT PERMEASE MDL1, MITOCHONDRIAL"/>
    <property type="match status" value="1"/>
</dbReference>
<keyword evidence="8 10" id="KW-1133">Transmembrane helix</keyword>
<dbReference type="GO" id="GO:0008233">
    <property type="term" value="F:peptidase activity"/>
    <property type="evidence" value="ECO:0007669"/>
    <property type="project" value="InterPro"/>
</dbReference>
<name>A0A3E1YI92_9BACT</name>
<dbReference type="GO" id="GO:0005524">
    <property type="term" value="F:ATP binding"/>
    <property type="evidence" value="ECO:0007669"/>
    <property type="project" value="UniProtKB-KW"/>
</dbReference>
<keyword evidence="7" id="KW-0067">ATP-binding</keyword>
<evidence type="ECO:0000256" key="7">
    <source>
        <dbReference type="ARBA" id="ARBA00022840"/>
    </source>
</evidence>
<evidence type="ECO:0000259" key="13">
    <source>
        <dbReference type="PROSITE" id="PS50990"/>
    </source>
</evidence>
<dbReference type="Pfam" id="PF00005">
    <property type="entry name" value="ABC_tran"/>
    <property type="match status" value="1"/>
</dbReference>
<evidence type="ECO:0000256" key="6">
    <source>
        <dbReference type="ARBA" id="ARBA00022801"/>
    </source>
</evidence>
<dbReference type="EMBL" id="QPMM01000001">
    <property type="protein sequence ID" value="RFS27057.1"/>
    <property type="molecule type" value="Genomic_DNA"/>
</dbReference>
<evidence type="ECO:0000256" key="9">
    <source>
        <dbReference type="ARBA" id="ARBA00023136"/>
    </source>
</evidence>
<keyword evidence="5" id="KW-0547">Nucleotide-binding</keyword>
<dbReference type="InterPro" id="IPR005074">
    <property type="entry name" value="Peptidase_C39"/>
</dbReference>
<comment type="caution">
    <text evidence="14">The sequence shown here is derived from an EMBL/GenBank/DDBJ whole genome shotgun (WGS) entry which is preliminary data.</text>
</comment>
<organism evidence="14 15">
    <name type="scientific">Chitinophaga silvatica</name>
    <dbReference type="NCBI Taxonomy" id="2282649"/>
    <lineage>
        <taxon>Bacteria</taxon>
        <taxon>Pseudomonadati</taxon>
        <taxon>Bacteroidota</taxon>
        <taxon>Chitinophagia</taxon>
        <taxon>Chitinophagales</taxon>
        <taxon>Chitinophagaceae</taxon>
        <taxon>Chitinophaga</taxon>
    </lineage>
</organism>
<evidence type="ECO:0000313" key="14">
    <source>
        <dbReference type="EMBL" id="RFS27057.1"/>
    </source>
</evidence>
<keyword evidence="2" id="KW-0813">Transport</keyword>
<dbReference type="InterPro" id="IPR017871">
    <property type="entry name" value="ABC_transporter-like_CS"/>
</dbReference>
<feature type="transmembrane region" description="Helical" evidence="10">
    <location>
        <begin position="311"/>
        <end position="330"/>
    </location>
</feature>
<dbReference type="AlphaFoldDB" id="A0A3E1YI92"/>
<evidence type="ECO:0000256" key="3">
    <source>
        <dbReference type="ARBA" id="ARBA00022475"/>
    </source>
</evidence>
<dbReference type="InterPro" id="IPR027417">
    <property type="entry name" value="P-loop_NTPase"/>
</dbReference>
<keyword evidence="6" id="KW-0378">Hydrolase</keyword>
<dbReference type="PROSITE" id="PS50990">
    <property type="entry name" value="PEPTIDASE_C39"/>
    <property type="match status" value="1"/>
</dbReference>
<dbReference type="SUPFAM" id="SSF90123">
    <property type="entry name" value="ABC transporter transmembrane region"/>
    <property type="match status" value="1"/>
</dbReference>
<dbReference type="PROSITE" id="PS00211">
    <property type="entry name" value="ABC_TRANSPORTER_1"/>
    <property type="match status" value="1"/>
</dbReference>
<evidence type="ECO:0000259" key="12">
    <source>
        <dbReference type="PROSITE" id="PS50929"/>
    </source>
</evidence>
<dbReference type="InterPro" id="IPR011527">
    <property type="entry name" value="ABC1_TM_dom"/>
</dbReference>
<dbReference type="InterPro" id="IPR003593">
    <property type="entry name" value="AAA+_ATPase"/>
</dbReference>